<comment type="caution">
    <text evidence="1">The sequence shown here is derived from an EMBL/GenBank/DDBJ whole genome shotgun (WGS) entry which is preliminary data.</text>
</comment>
<dbReference type="OrthoDB" id="423858at2759"/>
<name>A0A812I2R9_9DINO</name>
<protein>
    <submittedName>
        <fullName evidence="1">Uncharacterized protein</fullName>
    </submittedName>
</protein>
<dbReference type="AlphaFoldDB" id="A0A812I2R9"/>
<evidence type="ECO:0000313" key="2">
    <source>
        <dbReference type="Proteomes" id="UP000604046"/>
    </source>
</evidence>
<accession>A0A812I2R9</accession>
<keyword evidence="2" id="KW-1185">Reference proteome</keyword>
<sequence>MCLPESQLVLVVFMPCEHEHEHVLSQGLETMWLGRSSCWVQGCPMSDTQAAQDFGLSLSSGSERTRNTISPSLETGVMRQPSVVVGCLLQLLSLSQAHSSLEQYYDAFLPIQKAAEAEEEMQRKSGLVQVQAQGEPPRPVIPRRFGANMHVFTTSMGTPTKGRGYFAQDVDLKANRVESLASYFIQGADSNMTTLSIGNMTWIETGGNHPNCRYLPMMGRQGFHDLFAWASNPTLSEYAGQRSVAGRSCALWRFRFGSSAVNQSLCTDGNSPVELNISYRNLSSAAAVKESFVSYQFDPLSTEVDSSLLEKPDICDHVAPACENGRGVEPAAVDAYVFHPGLSAGDYSIEDQNVADLVGDALFICFDVLGNQSSFADHNYSLISRYSLQVSPAFGQYAACNGYPDTSPPGPVCVGGDSRLVGKEAPFFMGDGESRCADKSVLGFWYSLPKSGRCPPQTGPTPSAWETGCTWSIVKREKTINRTCLLDDHHFLANCKADMASKSFARSTAALSAAFASEDLSKGGCPDIGGPSLADATSIIV</sequence>
<dbReference type="EMBL" id="CAJNDS010000136">
    <property type="protein sequence ID" value="CAE6969027.1"/>
    <property type="molecule type" value="Genomic_DNA"/>
</dbReference>
<organism evidence="1 2">
    <name type="scientific">Symbiodinium natans</name>
    <dbReference type="NCBI Taxonomy" id="878477"/>
    <lineage>
        <taxon>Eukaryota</taxon>
        <taxon>Sar</taxon>
        <taxon>Alveolata</taxon>
        <taxon>Dinophyceae</taxon>
        <taxon>Suessiales</taxon>
        <taxon>Symbiodiniaceae</taxon>
        <taxon>Symbiodinium</taxon>
    </lineage>
</organism>
<evidence type="ECO:0000313" key="1">
    <source>
        <dbReference type="EMBL" id="CAE6969027.1"/>
    </source>
</evidence>
<proteinExistence type="predicted"/>
<gene>
    <name evidence="1" type="ORF">SNAT2548_LOCUS2400</name>
</gene>
<dbReference type="Proteomes" id="UP000604046">
    <property type="component" value="Unassembled WGS sequence"/>
</dbReference>
<reference evidence="1" key="1">
    <citation type="submission" date="2021-02" db="EMBL/GenBank/DDBJ databases">
        <authorList>
            <person name="Dougan E. K."/>
            <person name="Rhodes N."/>
            <person name="Thang M."/>
            <person name="Chan C."/>
        </authorList>
    </citation>
    <scope>NUCLEOTIDE SEQUENCE</scope>
</reference>